<keyword evidence="4 6" id="KW-1133">Transmembrane helix</keyword>
<keyword evidence="5 6" id="KW-0472">Membrane</keyword>
<dbReference type="Pfam" id="PF04819">
    <property type="entry name" value="DUF716"/>
    <property type="match status" value="1"/>
</dbReference>
<comment type="subcellular location">
    <subcellularLocation>
        <location evidence="1">Membrane</location>
        <topology evidence="1">Multi-pass membrane protein</topology>
    </subcellularLocation>
</comment>
<dbReference type="EMBL" id="JABSTR010000008">
    <property type="protein sequence ID" value="KAH9377592.1"/>
    <property type="molecule type" value="Genomic_DNA"/>
</dbReference>
<evidence type="ECO:0008006" key="9">
    <source>
        <dbReference type="Google" id="ProtNLM"/>
    </source>
</evidence>
<gene>
    <name evidence="7" type="ORF">HPB48_022733</name>
</gene>
<dbReference type="InterPro" id="IPR006904">
    <property type="entry name" value="DUF716"/>
</dbReference>
<evidence type="ECO:0000256" key="6">
    <source>
        <dbReference type="SAM" id="Phobius"/>
    </source>
</evidence>
<evidence type="ECO:0000313" key="8">
    <source>
        <dbReference type="Proteomes" id="UP000821853"/>
    </source>
</evidence>
<dbReference type="GO" id="GO:0016020">
    <property type="term" value="C:membrane"/>
    <property type="evidence" value="ECO:0007669"/>
    <property type="project" value="UniProtKB-SubCell"/>
</dbReference>
<feature type="transmembrane region" description="Helical" evidence="6">
    <location>
        <begin position="119"/>
        <end position="139"/>
    </location>
</feature>
<keyword evidence="8" id="KW-1185">Reference proteome</keyword>
<comment type="caution">
    <text evidence="7">The sequence shown here is derived from an EMBL/GenBank/DDBJ whole genome shotgun (WGS) entry which is preliminary data.</text>
</comment>
<dbReference type="PANTHER" id="PTHR16007">
    <property type="entry name" value="EPIDIDYMAL MEMBRANE PROTEIN E9-RELATED"/>
    <property type="match status" value="1"/>
</dbReference>
<sequence length="273" mass="30817">MGNFPGHAIPGTFFIIVGVWWTFSAWWEYFRSKAQSRSYMARCTYPLPGIFRAYSFEGIIKILGSAYCLRGEIITGIHDGKFVPTENTQHLSMDLFYMFSGIVDVLTNSGFPLPPGTDYVALFFAVAVEGLLFNFHLHGRPPLNVMVHTMLIYVTAAEATCIMIELTKPHSVLAALGRAYFRTLQGTWLWQLAFVLFGRFPDYQAWDQNDHDNMMLSASVFAWHMLGGLLNTGFFGLLAWGLCRTCKHKDQVDQQNYGHSDLASIMVPSGKKK</sequence>
<evidence type="ECO:0000256" key="5">
    <source>
        <dbReference type="ARBA" id="ARBA00023136"/>
    </source>
</evidence>
<dbReference type="OrthoDB" id="6504688at2759"/>
<keyword evidence="3 6" id="KW-0812">Transmembrane</keyword>
<dbReference type="OMA" id="SWYLSAT"/>
<dbReference type="Proteomes" id="UP000821853">
    <property type="component" value="Unassembled WGS sequence"/>
</dbReference>
<evidence type="ECO:0000256" key="3">
    <source>
        <dbReference type="ARBA" id="ARBA00022692"/>
    </source>
</evidence>
<organism evidence="7 8">
    <name type="scientific">Haemaphysalis longicornis</name>
    <name type="common">Bush tick</name>
    <dbReference type="NCBI Taxonomy" id="44386"/>
    <lineage>
        <taxon>Eukaryota</taxon>
        <taxon>Metazoa</taxon>
        <taxon>Ecdysozoa</taxon>
        <taxon>Arthropoda</taxon>
        <taxon>Chelicerata</taxon>
        <taxon>Arachnida</taxon>
        <taxon>Acari</taxon>
        <taxon>Parasitiformes</taxon>
        <taxon>Ixodida</taxon>
        <taxon>Ixodoidea</taxon>
        <taxon>Ixodidae</taxon>
        <taxon>Haemaphysalinae</taxon>
        <taxon>Haemaphysalis</taxon>
    </lineage>
</organism>
<proteinExistence type="inferred from homology"/>
<feature type="transmembrane region" description="Helical" evidence="6">
    <location>
        <begin position="12"/>
        <end position="30"/>
    </location>
</feature>
<evidence type="ECO:0000313" key="7">
    <source>
        <dbReference type="EMBL" id="KAH9377592.1"/>
    </source>
</evidence>
<feature type="transmembrane region" description="Helical" evidence="6">
    <location>
        <begin position="220"/>
        <end position="242"/>
    </location>
</feature>
<dbReference type="PANTHER" id="PTHR16007:SF15">
    <property type="entry name" value="TRANSMEMBRANE PROTEIN 45B"/>
    <property type="match status" value="1"/>
</dbReference>
<evidence type="ECO:0000256" key="4">
    <source>
        <dbReference type="ARBA" id="ARBA00022989"/>
    </source>
</evidence>
<dbReference type="AlphaFoldDB" id="A0A9J6GS86"/>
<name>A0A9J6GS86_HAELO</name>
<dbReference type="InterPro" id="IPR042127">
    <property type="entry name" value="TMEM45"/>
</dbReference>
<protein>
    <recommendedName>
        <fullName evidence="9">Dermal papilla derived protein</fullName>
    </recommendedName>
</protein>
<dbReference type="VEuPathDB" id="VectorBase:HLOH_047651"/>
<comment type="similarity">
    <text evidence="2">Belongs to the TMEM45 family.</text>
</comment>
<reference evidence="7 8" key="1">
    <citation type="journal article" date="2020" name="Cell">
        <title>Large-Scale Comparative Analyses of Tick Genomes Elucidate Their Genetic Diversity and Vector Capacities.</title>
        <authorList>
            <consortium name="Tick Genome and Microbiome Consortium (TIGMIC)"/>
            <person name="Jia N."/>
            <person name="Wang J."/>
            <person name="Shi W."/>
            <person name="Du L."/>
            <person name="Sun Y."/>
            <person name="Zhan W."/>
            <person name="Jiang J.F."/>
            <person name="Wang Q."/>
            <person name="Zhang B."/>
            <person name="Ji P."/>
            <person name="Bell-Sakyi L."/>
            <person name="Cui X.M."/>
            <person name="Yuan T.T."/>
            <person name="Jiang B.G."/>
            <person name="Yang W.F."/>
            <person name="Lam T.T."/>
            <person name="Chang Q.C."/>
            <person name="Ding S.J."/>
            <person name="Wang X.J."/>
            <person name="Zhu J.G."/>
            <person name="Ruan X.D."/>
            <person name="Zhao L."/>
            <person name="Wei J.T."/>
            <person name="Ye R.Z."/>
            <person name="Que T.C."/>
            <person name="Du C.H."/>
            <person name="Zhou Y.H."/>
            <person name="Cheng J.X."/>
            <person name="Dai P.F."/>
            <person name="Guo W.B."/>
            <person name="Han X.H."/>
            <person name="Huang E.J."/>
            <person name="Li L.F."/>
            <person name="Wei W."/>
            <person name="Gao Y.C."/>
            <person name="Liu J.Z."/>
            <person name="Shao H.Z."/>
            <person name="Wang X."/>
            <person name="Wang C.C."/>
            <person name="Yang T.C."/>
            <person name="Huo Q.B."/>
            <person name="Li W."/>
            <person name="Chen H.Y."/>
            <person name="Chen S.E."/>
            <person name="Zhou L.G."/>
            <person name="Ni X.B."/>
            <person name="Tian J.H."/>
            <person name="Sheng Y."/>
            <person name="Liu T."/>
            <person name="Pan Y.S."/>
            <person name="Xia L.Y."/>
            <person name="Li J."/>
            <person name="Zhao F."/>
            <person name="Cao W.C."/>
        </authorList>
    </citation>
    <scope>NUCLEOTIDE SEQUENCE [LARGE SCALE GENOMIC DNA]</scope>
    <source>
        <strain evidence="7">HaeL-2018</strain>
    </source>
</reference>
<evidence type="ECO:0000256" key="2">
    <source>
        <dbReference type="ARBA" id="ARBA00006948"/>
    </source>
</evidence>
<evidence type="ECO:0000256" key="1">
    <source>
        <dbReference type="ARBA" id="ARBA00004141"/>
    </source>
</evidence>
<accession>A0A9J6GS86</accession>
<feature type="transmembrane region" description="Helical" evidence="6">
    <location>
        <begin position="145"/>
        <end position="167"/>
    </location>
</feature>